<comment type="function">
    <text evidence="6">Catalyzes the formation of acetyl phosphate from acetate and ATP. Can also catalyze the reverse reaction.</text>
</comment>
<feature type="binding site" evidence="6">
    <location>
        <position position="383"/>
    </location>
    <ligand>
        <name>Mg(2+)</name>
        <dbReference type="ChEBI" id="CHEBI:18420"/>
    </ligand>
</feature>
<dbReference type="PIRSF" id="PIRSF000722">
    <property type="entry name" value="Acetate_prop_kin"/>
    <property type="match status" value="1"/>
</dbReference>
<dbReference type="GO" id="GO:0008776">
    <property type="term" value="F:acetate kinase activity"/>
    <property type="evidence" value="ECO:0007669"/>
    <property type="project" value="UniProtKB-UniRule"/>
</dbReference>
<keyword evidence="6" id="KW-0460">Magnesium</keyword>
<keyword evidence="2 6" id="KW-0808">Transferase</keyword>
<keyword evidence="5 6" id="KW-0067">ATP-binding</keyword>
<dbReference type="PROSITE" id="PS01075">
    <property type="entry name" value="ACETATE_KINASE_1"/>
    <property type="match status" value="1"/>
</dbReference>
<dbReference type="NCBIfam" id="TIGR00016">
    <property type="entry name" value="ackA"/>
    <property type="match status" value="1"/>
</dbReference>
<dbReference type="Gene3D" id="3.30.420.40">
    <property type="match status" value="2"/>
</dbReference>
<evidence type="ECO:0000313" key="9">
    <source>
        <dbReference type="Proteomes" id="UP001431656"/>
    </source>
</evidence>
<dbReference type="AlphaFoldDB" id="A0AAN0KFW4"/>
<evidence type="ECO:0000256" key="5">
    <source>
        <dbReference type="ARBA" id="ARBA00022840"/>
    </source>
</evidence>
<feature type="binding site" evidence="6">
    <location>
        <begin position="207"/>
        <end position="211"/>
    </location>
    <ligand>
        <name>ATP</name>
        <dbReference type="ChEBI" id="CHEBI:30616"/>
    </ligand>
</feature>
<dbReference type="GO" id="GO:0006083">
    <property type="term" value="P:acetate metabolic process"/>
    <property type="evidence" value="ECO:0007669"/>
    <property type="project" value="TreeGrafter"/>
</dbReference>
<evidence type="ECO:0000313" key="8">
    <source>
        <dbReference type="EMBL" id="BEH02138.1"/>
    </source>
</evidence>
<keyword evidence="3 6" id="KW-0547">Nucleotide-binding</keyword>
<dbReference type="PANTHER" id="PTHR21060">
    <property type="entry name" value="ACETATE KINASE"/>
    <property type="match status" value="1"/>
</dbReference>
<reference evidence="8" key="1">
    <citation type="journal article" date="2024" name="Int. J. Syst. Evol. Microbiol.">
        <title>Brooklawnia propionicigenes sp. nov., a facultatively anaerobic, propionate-producing bacterium isolated from a methanogenic reactor treating waste from cattle farms.</title>
        <authorList>
            <person name="Akita Y."/>
            <person name="Ueki A."/>
            <person name="Tonouchi A."/>
            <person name="Sugawara Y."/>
            <person name="Honma S."/>
            <person name="Kaku N."/>
            <person name="Ueki K."/>
        </authorList>
    </citation>
    <scope>NUCLEOTIDE SEQUENCE</scope>
    <source>
        <strain evidence="8">SH051</strain>
    </source>
</reference>
<dbReference type="SUPFAM" id="SSF53067">
    <property type="entry name" value="Actin-like ATPase domain"/>
    <property type="match status" value="2"/>
</dbReference>
<evidence type="ECO:0000256" key="4">
    <source>
        <dbReference type="ARBA" id="ARBA00022777"/>
    </source>
</evidence>
<comment type="pathway">
    <text evidence="6">Metabolic intermediate biosynthesis; acetyl-CoA biosynthesis; acetyl-CoA from acetate: step 1/2.</text>
</comment>
<comment type="cofactor">
    <cofactor evidence="6">
        <name>Mg(2+)</name>
        <dbReference type="ChEBI" id="CHEBI:18420"/>
    </cofactor>
    <cofactor evidence="6">
        <name>Mn(2+)</name>
        <dbReference type="ChEBI" id="CHEBI:29035"/>
    </cofactor>
    <text evidence="6">Mg(2+). Can also accept Mn(2+).</text>
</comment>
<evidence type="ECO:0000256" key="3">
    <source>
        <dbReference type="ARBA" id="ARBA00022741"/>
    </source>
</evidence>
<keyword evidence="6" id="KW-0963">Cytoplasm</keyword>
<feature type="binding site" evidence="6">
    <location>
        <begin position="329"/>
        <end position="333"/>
    </location>
    <ligand>
        <name>ATP</name>
        <dbReference type="ChEBI" id="CHEBI:30616"/>
    </ligand>
</feature>
<dbReference type="Pfam" id="PF00871">
    <property type="entry name" value="Acetate_kinase"/>
    <property type="match status" value="1"/>
</dbReference>
<feature type="binding site" evidence="6">
    <location>
        <position position="92"/>
    </location>
    <ligand>
        <name>substrate</name>
    </ligand>
</feature>
<sequence>MSKPILVLNCGSSSIKYQMIDVESEELLAKGIVQRIATGTTGTVDHEVLVGEIGEHHVDQLLDDHETALATVFGLFDEHGPDLTSTIAVAHRAVHGGDKFADPTLVTDEVVDTLRELSPLAPLHNPAGISGIEAARKLLPDVPHVGIFDTAFFARLPAEAYTYAIDVDLAKRTRIRKYGFHGTSHQFVSQEVAKLLGRDDLKQIVCHLGNGASVSAVDSGHAIETSMGLTPLAGLVMGTRSGDIDPGIVGYLNRELGLSCAEIDDELNKRSGMLGLTGHTDMRDVETAINAGDEQARLGLDVYIHRLVFYIGGYAALLGGLDALSFTAGVGENAATVRSEVCARLGVFGVKLDEEANAQRSKQARIISAPDSSVAVLVVPTNEELAMVRQAAELLG</sequence>
<feature type="active site" description="Proton donor/acceptor" evidence="6">
    <location>
        <position position="149"/>
    </location>
</feature>
<keyword evidence="9" id="KW-1185">Reference proteome</keyword>
<evidence type="ECO:0000256" key="6">
    <source>
        <dbReference type="HAMAP-Rule" id="MF_00020"/>
    </source>
</evidence>
<feature type="binding site" evidence="6">
    <location>
        <position position="16"/>
    </location>
    <ligand>
        <name>ATP</name>
        <dbReference type="ChEBI" id="CHEBI:30616"/>
    </ligand>
</feature>
<evidence type="ECO:0000256" key="2">
    <source>
        <dbReference type="ARBA" id="ARBA00022679"/>
    </source>
</evidence>
<dbReference type="InterPro" id="IPR000890">
    <property type="entry name" value="Aliphatic_acid_kin_short-chain"/>
</dbReference>
<comment type="catalytic activity">
    <reaction evidence="6">
        <text>acetate + ATP = acetyl phosphate + ADP</text>
        <dbReference type="Rhea" id="RHEA:11352"/>
        <dbReference type="ChEBI" id="CHEBI:22191"/>
        <dbReference type="ChEBI" id="CHEBI:30089"/>
        <dbReference type="ChEBI" id="CHEBI:30616"/>
        <dbReference type="ChEBI" id="CHEBI:456216"/>
        <dbReference type="EC" id="2.7.2.1"/>
    </reaction>
</comment>
<dbReference type="RefSeq" id="WP_286268441.1">
    <property type="nucleotide sequence ID" value="NZ_AP028056.1"/>
</dbReference>
<proteinExistence type="inferred from homology"/>
<dbReference type="HAMAP" id="MF_00020">
    <property type="entry name" value="Acetate_kinase"/>
    <property type="match status" value="1"/>
</dbReference>
<dbReference type="EMBL" id="AP028056">
    <property type="protein sequence ID" value="BEH02138.1"/>
    <property type="molecule type" value="Genomic_DNA"/>
</dbReference>
<organism evidence="8 9">
    <name type="scientific">Brooklawnia propionicigenes</name>
    <dbReference type="NCBI Taxonomy" id="3041175"/>
    <lineage>
        <taxon>Bacteria</taxon>
        <taxon>Bacillati</taxon>
        <taxon>Actinomycetota</taxon>
        <taxon>Actinomycetes</taxon>
        <taxon>Propionibacteriales</taxon>
        <taxon>Propionibacteriaceae</taxon>
        <taxon>Brooklawnia</taxon>
    </lineage>
</organism>
<comment type="subunit">
    <text evidence="6">Homodimer.</text>
</comment>
<feature type="binding site" evidence="6">
    <location>
        <begin position="281"/>
        <end position="283"/>
    </location>
    <ligand>
        <name>ATP</name>
        <dbReference type="ChEBI" id="CHEBI:30616"/>
    </ligand>
</feature>
<dbReference type="GO" id="GO:0000287">
    <property type="term" value="F:magnesium ion binding"/>
    <property type="evidence" value="ECO:0007669"/>
    <property type="project" value="UniProtKB-UniRule"/>
</dbReference>
<evidence type="ECO:0000256" key="7">
    <source>
        <dbReference type="RuleBase" id="RU003835"/>
    </source>
</evidence>
<gene>
    <name evidence="6" type="primary">ackA</name>
    <name evidence="8" type="ORF">brsh051_14190</name>
</gene>
<dbReference type="Proteomes" id="UP001431656">
    <property type="component" value="Chromosome"/>
</dbReference>
<evidence type="ECO:0000256" key="1">
    <source>
        <dbReference type="ARBA" id="ARBA00008748"/>
    </source>
</evidence>
<feature type="binding site" evidence="6">
    <location>
        <position position="9"/>
    </location>
    <ligand>
        <name>Mg(2+)</name>
        <dbReference type="ChEBI" id="CHEBI:18420"/>
    </ligand>
</feature>
<dbReference type="GO" id="GO:0005524">
    <property type="term" value="F:ATP binding"/>
    <property type="evidence" value="ECO:0007669"/>
    <property type="project" value="UniProtKB-KW"/>
</dbReference>
<keyword evidence="6" id="KW-0479">Metal-binding</keyword>
<dbReference type="InterPro" id="IPR004372">
    <property type="entry name" value="Ac/propionate_kinase"/>
</dbReference>
<dbReference type="InterPro" id="IPR023865">
    <property type="entry name" value="Aliphatic_acid_kinase_CS"/>
</dbReference>
<keyword evidence="4 6" id="KW-0418">Kinase</keyword>
<comment type="subcellular location">
    <subcellularLocation>
        <location evidence="6">Cytoplasm</location>
    </subcellularLocation>
</comment>
<dbReference type="PRINTS" id="PR00471">
    <property type="entry name" value="ACETATEKNASE"/>
</dbReference>
<accession>A0AAN0KFW4</accession>
<dbReference type="PROSITE" id="PS01076">
    <property type="entry name" value="ACETATE_KINASE_2"/>
    <property type="match status" value="1"/>
</dbReference>
<dbReference type="EC" id="2.7.2.1" evidence="6"/>
<dbReference type="PANTHER" id="PTHR21060:SF15">
    <property type="entry name" value="ACETATE KINASE-RELATED"/>
    <property type="match status" value="1"/>
</dbReference>
<dbReference type="GO" id="GO:0005737">
    <property type="term" value="C:cytoplasm"/>
    <property type="evidence" value="ECO:0007669"/>
    <property type="project" value="UniProtKB-SubCell"/>
</dbReference>
<dbReference type="GO" id="GO:0006085">
    <property type="term" value="P:acetyl-CoA biosynthetic process"/>
    <property type="evidence" value="ECO:0007669"/>
    <property type="project" value="UniProtKB-UniRule"/>
</dbReference>
<dbReference type="InterPro" id="IPR043129">
    <property type="entry name" value="ATPase_NBD"/>
</dbReference>
<dbReference type="KEGG" id="broo:brsh051_14190"/>
<name>A0AAN0KFW4_9ACTN</name>
<protein>
    <recommendedName>
        <fullName evidence="6">Acetate kinase</fullName>
        <ecNumber evidence="6">2.7.2.1</ecNumber>
    </recommendedName>
    <alternativeName>
        <fullName evidence="6">Acetokinase</fullName>
    </alternativeName>
</protein>
<comment type="similarity">
    <text evidence="1 6 7">Belongs to the acetokinase family.</text>
</comment>
<dbReference type="CDD" id="cd24010">
    <property type="entry name" value="ASKHA_NBD_AcK_PK"/>
    <property type="match status" value="1"/>
</dbReference>
<feature type="site" description="Transition state stabilizer" evidence="6">
    <location>
        <position position="240"/>
    </location>
</feature>
<feature type="site" description="Transition state stabilizer" evidence="6">
    <location>
        <position position="181"/>
    </location>
</feature>